<organism evidence="2 3">
    <name type="scientific">Asanoa iriomotensis</name>
    <dbReference type="NCBI Taxonomy" id="234613"/>
    <lineage>
        <taxon>Bacteria</taxon>
        <taxon>Bacillati</taxon>
        <taxon>Actinomycetota</taxon>
        <taxon>Actinomycetes</taxon>
        <taxon>Micromonosporales</taxon>
        <taxon>Micromonosporaceae</taxon>
        <taxon>Asanoa</taxon>
    </lineage>
</organism>
<dbReference type="RefSeq" id="WP_203700715.1">
    <property type="nucleotide sequence ID" value="NZ_BAAALU010000005.1"/>
</dbReference>
<reference evidence="2 3" key="1">
    <citation type="submission" date="2021-01" db="EMBL/GenBank/DDBJ databases">
        <title>Whole genome shotgun sequence of Asanoa iriomotensis NBRC 100142.</title>
        <authorList>
            <person name="Komaki H."/>
            <person name="Tamura T."/>
        </authorList>
    </citation>
    <scope>NUCLEOTIDE SEQUENCE [LARGE SCALE GENOMIC DNA]</scope>
    <source>
        <strain evidence="2 3">NBRC 100142</strain>
    </source>
</reference>
<comment type="caution">
    <text evidence="2">The sequence shown here is derived from an EMBL/GenBank/DDBJ whole genome shotgun (WGS) entry which is preliminary data.</text>
</comment>
<evidence type="ECO:0000313" key="2">
    <source>
        <dbReference type="EMBL" id="GIF55016.1"/>
    </source>
</evidence>
<dbReference type="EMBL" id="BONC01000005">
    <property type="protein sequence ID" value="GIF55016.1"/>
    <property type="molecule type" value="Genomic_DNA"/>
</dbReference>
<feature type="region of interest" description="Disordered" evidence="1">
    <location>
        <begin position="81"/>
        <end position="101"/>
    </location>
</feature>
<accession>A0ABQ4BXX3</accession>
<dbReference type="Proteomes" id="UP000624325">
    <property type="component" value="Unassembled WGS sequence"/>
</dbReference>
<sequence length="187" mass="20111">MEDDLRTLLAAARADDPDAALAALTLLGPLRDRLDTTERLLIESARAGGASWATIATALALTSRQAAEQRFLRLTATGTDTDTARATRRRQQSVDTHHGSKIKAIRTAARTLLRRIEADDAWTKRFTRAELARSTLRMAADAPPGALFALTTTALADLPPPAELPETIADAATTLSQTLSHKDSTKD</sequence>
<keyword evidence="3" id="KW-1185">Reference proteome</keyword>
<gene>
    <name evidence="2" type="ORF">Air01nite_11110</name>
</gene>
<name>A0ABQ4BXX3_9ACTN</name>
<evidence type="ECO:0008006" key="4">
    <source>
        <dbReference type="Google" id="ProtNLM"/>
    </source>
</evidence>
<evidence type="ECO:0000313" key="3">
    <source>
        <dbReference type="Proteomes" id="UP000624325"/>
    </source>
</evidence>
<protein>
    <recommendedName>
        <fullName evidence="4">DUF222 domain-containing protein</fullName>
    </recommendedName>
</protein>
<evidence type="ECO:0000256" key="1">
    <source>
        <dbReference type="SAM" id="MobiDB-lite"/>
    </source>
</evidence>
<proteinExistence type="predicted"/>